<keyword evidence="3" id="KW-0963">Cytoplasm</keyword>
<protein>
    <submittedName>
        <fullName evidence="6">Monothiol glutaredoxin-S6-like</fullName>
    </submittedName>
</protein>
<dbReference type="eggNOG" id="KOG1752">
    <property type="taxonomic scope" value="Eukaryota"/>
</dbReference>
<dbReference type="Proteomes" id="UP000189703">
    <property type="component" value="Unplaced"/>
</dbReference>
<dbReference type="InterPro" id="IPR036249">
    <property type="entry name" value="Thioredoxin-like_sf"/>
</dbReference>
<dbReference type="PROSITE" id="PS51354">
    <property type="entry name" value="GLUTAREDOXIN_2"/>
    <property type="match status" value="1"/>
</dbReference>
<dbReference type="OrthoDB" id="418495at2759"/>
<accession>A0A1U7Z328</accession>
<dbReference type="STRING" id="4432.A0A1U7Z328"/>
<evidence type="ECO:0000256" key="2">
    <source>
        <dbReference type="ARBA" id="ARBA00007568"/>
    </source>
</evidence>
<dbReference type="CDD" id="cd03419">
    <property type="entry name" value="GRX_GRXh_1_2_like"/>
    <property type="match status" value="1"/>
</dbReference>
<dbReference type="PANTHER" id="PTHR10168">
    <property type="entry name" value="GLUTAREDOXIN"/>
    <property type="match status" value="1"/>
</dbReference>
<dbReference type="Pfam" id="PF00462">
    <property type="entry name" value="Glutaredoxin"/>
    <property type="match status" value="1"/>
</dbReference>
<evidence type="ECO:0000256" key="4">
    <source>
        <dbReference type="ARBA" id="ARBA00023284"/>
    </source>
</evidence>
<proteinExistence type="inferred from homology"/>
<dbReference type="GO" id="GO:0005737">
    <property type="term" value="C:cytoplasm"/>
    <property type="evidence" value="ECO:0007669"/>
    <property type="project" value="UniProtKB-SubCell"/>
</dbReference>
<keyword evidence="4" id="KW-0676">Redox-active center</keyword>
<gene>
    <name evidence="6" type="primary">LOC104586205</name>
</gene>
<evidence type="ECO:0000256" key="3">
    <source>
        <dbReference type="ARBA" id="ARBA00022490"/>
    </source>
</evidence>
<comment type="subcellular location">
    <subcellularLocation>
        <location evidence="1">Cytoplasm</location>
    </subcellularLocation>
</comment>
<dbReference type="AlphaFoldDB" id="A0A1U7Z328"/>
<reference evidence="6" key="1">
    <citation type="submission" date="2025-08" db="UniProtKB">
        <authorList>
            <consortium name="RefSeq"/>
        </authorList>
    </citation>
    <scope>IDENTIFICATION</scope>
</reference>
<sequence>MDKVRTLTSEKPVVIFSKSSYCICHSIRTLFSDYGASPTVYELDHLGDAEGREIERALLQLGCKPSVPAVFIGGKLIGGAKDVMTRKLDGSLKELLIHAGFIFL</sequence>
<dbReference type="NCBIfam" id="TIGR02189">
    <property type="entry name" value="GlrX-like_plant"/>
    <property type="match status" value="1"/>
</dbReference>
<comment type="similarity">
    <text evidence="2">Belongs to the glutaredoxin family. CC-type subfamily.</text>
</comment>
<dbReference type="InterPro" id="IPR011905">
    <property type="entry name" value="GlrX-like_pln_2"/>
</dbReference>
<dbReference type="KEGG" id="nnu:104586205"/>
<dbReference type="Gene3D" id="3.40.30.10">
    <property type="entry name" value="Glutaredoxin"/>
    <property type="match status" value="1"/>
</dbReference>
<keyword evidence="5" id="KW-1185">Reference proteome</keyword>
<organism evidence="5 6">
    <name type="scientific">Nelumbo nucifera</name>
    <name type="common">Sacred lotus</name>
    <dbReference type="NCBI Taxonomy" id="4432"/>
    <lineage>
        <taxon>Eukaryota</taxon>
        <taxon>Viridiplantae</taxon>
        <taxon>Streptophyta</taxon>
        <taxon>Embryophyta</taxon>
        <taxon>Tracheophyta</taxon>
        <taxon>Spermatophyta</taxon>
        <taxon>Magnoliopsida</taxon>
        <taxon>Proteales</taxon>
        <taxon>Nelumbonaceae</taxon>
        <taxon>Nelumbo</taxon>
    </lineage>
</organism>
<evidence type="ECO:0000313" key="6">
    <source>
        <dbReference type="RefSeq" id="XP_010241671.1"/>
    </source>
</evidence>
<dbReference type="SUPFAM" id="SSF52833">
    <property type="entry name" value="Thioredoxin-like"/>
    <property type="match status" value="1"/>
</dbReference>
<dbReference type="InterPro" id="IPR002109">
    <property type="entry name" value="Glutaredoxin"/>
</dbReference>
<dbReference type="OMA" id="CICHSIR"/>
<dbReference type="RefSeq" id="XP_010241671.1">
    <property type="nucleotide sequence ID" value="XM_010243369.2"/>
</dbReference>
<name>A0A1U7Z328_NELNU</name>
<dbReference type="GeneID" id="104586205"/>
<evidence type="ECO:0000313" key="5">
    <source>
        <dbReference type="Proteomes" id="UP000189703"/>
    </source>
</evidence>
<evidence type="ECO:0000256" key="1">
    <source>
        <dbReference type="ARBA" id="ARBA00004496"/>
    </source>
</evidence>